<sequence>MVLLERADGWDASLSPPSDQSLTTGAPLGCRAIMEFQLLGPFTARHEGRQVPLGSRRQERCLLGVLLLHAGRAVTTERLIDLLWDGEPPASARATVHTYVGRLRAALRPYEVSVETRHDGYAVERGPHRIDAQEFTELVGRAAEAGDPVERIGHYDRALALWRGPLLTDVADDRLRTRLGSGLVELRLSAGERRAEAQLTAGLHDRVVAELTPLLDEHPTRERLVAARMTALYRAGRRAEALQSYDRTRALMAEQLGVEPGRDLRTLHERMLRGDPRLDRPPGPVYAVRVDDQWLPWSTGGHPALEFCNTYAGWGGERLPGSDWLRGYATLAVWAGHLDLIEERQVARLRERARRQPEEAAAALDEARRFRTDLYACLTDPQDGRAFKAVAGVVEEAARLSVFTRGEDGLGRWQPSPAAGLRLPLCAVARTAGELLADPRRFTLRSCPSPDCGWLFLDERGRRRWCSLATCGTRRNSGRGPGT</sequence>
<dbReference type="SMART" id="SM00862">
    <property type="entry name" value="Trans_reg_C"/>
    <property type="match status" value="1"/>
</dbReference>
<dbReference type="InterPro" id="IPR005158">
    <property type="entry name" value="BTAD"/>
</dbReference>
<organism evidence="8 9">
    <name type="scientific">Streptomyces lomondensis</name>
    <dbReference type="NCBI Taxonomy" id="68229"/>
    <lineage>
        <taxon>Bacteria</taxon>
        <taxon>Bacillati</taxon>
        <taxon>Actinomycetota</taxon>
        <taxon>Actinomycetes</taxon>
        <taxon>Kitasatosporales</taxon>
        <taxon>Streptomycetaceae</taxon>
        <taxon>Streptomyces</taxon>
    </lineage>
</organism>
<dbReference type="InterPro" id="IPR011990">
    <property type="entry name" value="TPR-like_helical_dom_sf"/>
</dbReference>
<keyword evidence="4 6" id="KW-0238">DNA-binding</keyword>
<evidence type="ECO:0000256" key="5">
    <source>
        <dbReference type="ARBA" id="ARBA00023163"/>
    </source>
</evidence>
<dbReference type="PANTHER" id="PTHR35807">
    <property type="entry name" value="TRANSCRIPTIONAL REGULATOR REDD-RELATED"/>
    <property type="match status" value="1"/>
</dbReference>
<evidence type="ECO:0000256" key="6">
    <source>
        <dbReference type="PROSITE-ProRule" id="PRU01091"/>
    </source>
</evidence>
<dbReference type="CDD" id="cd15831">
    <property type="entry name" value="BTAD"/>
    <property type="match status" value="1"/>
</dbReference>
<proteinExistence type="inferred from homology"/>
<dbReference type="SUPFAM" id="SSF48452">
    <property type="entry name" value="TPR-like"/>
    <property type="match status" value="1"/>
</dbReference>
<evidence type="ECO:0000256" key="4">
    <source>
        <dbReference type="ARBA" id="ARBA00023125"/>
    </source>
</evidence>
<dbReference type="SUPFAM" id="SSF160904">
    <property type="entry name" value="Jann2411-like"/>
    <property type="match status" value="1"/>
</dbReference>
<dbReference type="Gene3D" id="1.10.10.10">
    <property type="entry name" value="Winged helix-like DNA-binding domain superfamily/Winged helix DNA-binding domain"/>
    <property type="match status" value="1"/>
</dbReference>
<dbReference type="Pfam" id="PF07336">
    <property type="entry name" value="ABATE"/>
    <property type="match status" value="1"/>
</dbReference>
<dbReference type="Proteomes" id="UP000617743">
    <property type="component" value="Unassembled WGS sequence"/>
</dbReference>
<reference evidence="9" key="1">
    <citation type="journal article" date="2019" name="Int. J. Syst. Evol. Microbiol.">
        <title>The Global Catalogue of Microorganisms (GCM) 10K type strain sequencing project: providing services to taxonomists for standard genome sequencing and annotation.</title>
        <authorList>
            <consortium name="The Broad Institute Genomics Platform"/>
            <consortium name="The Broad Institute Genome Sequencing Center for Infectious Disease"/>
            <person name="Wu L."/>
            <person name="Ma J."/>
        </authorList>
    </citation>
    <scope>NUCLEOTIDE SEQUENCE [LARGE SCALE GENOMIC DNA]</scope>
    <source>
        <strain evidence="9">JCM 4866</strain>
    </source>
</reference>
<evidence type="ECO:0000256" key="1">
    <source>
        <dbReference type="ARBA" id="ARBA00005820"/>
    </source>
</evidence>
<dbReference type="InterPro" id="IPR016032">
    <property type="entry name" value="Sig_transdc_resp-reg_C-effctor"/>
</dbReference>
<dbReference type="PROSITE" id="PS51755">
    <property type="entry name" value="OMPR_PHOB"/>
    <property type="match status" value="1"/>
</dbReference>
<dbReference type="InterPro" id="IPR023286">
    <property type="entry name" value="ABATE_dom_sf"/>
</dbReference>
<dbReference type="InterPro" id="IPR036388">
    <property type="entry name" value="WH-like_DNA-bd_sf"/>
</dbReference>
<dbReference type="Gene3D" id="1.25.40.10">
    <property type="entry name" value="Tetratricopeptide repeat domain"/>
    <property type="match status" value="1"/>
</dbReference>
<dbReference type="Pfam" id="PF00486">
    <property type="entry name" value="Trans_reg_C"/>
    <property type="match status" value="1"/>
</dbReference>
<evidence type="ECO:0000313" key="9">
    <source>
        <dbReference type="Proteomes" id="UP000617743"/>
    </source>
</evidence>
<accession>A0ABQ2XF39</accession>
<name>A0ABQ2XF39_9ACTN</name>
<keyword evidence="2" id="KW-0902">Two-component regulatory system</keyword>
<keyword evidence="9" id="KW-1185">Reference proteome</keyword>
<dbReference type="InterPro" id="IPR051677">
    <property type="entry name" value="AfsR-DnrI-RedD_regulator"/>
</dbReference>
<feature type="domain" description="OmpR/PhoB-type" evidence="7">
    <location>
        <begin position="19"/>
        <end position="125"/>
    </location>
</feature>
<dbReference type="Pfam" id="PF11706">
    <property type="entry name" value="zf-CGNR"/>
    <property type="match status" value="1"/>
</dbReference>
<keyword evidence="5" id="KW-0804">Transcription</keyword>
<dbReference type="SMART" id="SM01043">
    <property type="entry name" value="BTAD"/>
    <property type="match status" value="1"/>
</dbReference>
<dbReference type="InterPro" id="IPR021005">
    <property type="entry name" value="Znf_CGNR"/>
</dbReference>
<dbReference type="InterPro" id="IPR010852">
    <property type="entry name" value="ABATE"/>
</dbReference>
<dbReference type="Pfam" id="PF03704">
    <property type="entry name" value="BTAD"/>
    <property type="match status" value="1"/>
</dbReference>
<evidence type="ECO:0000259" key="7">
    <source>
        <dbReference type="PROSITE" id="PS51755"/>
    </source>
</evidence>
<protein>
    <recommendedName>
        <fullName evidence="7">OmpR/PhoB-type domain-containing protein</fullName>
    </recommendedName>
</protein>
<evidence type="ECO:0000313" key="8">
    <source>
        <dbReference type="EMBL" id="GGX14385.1"/>
    </source>
</evidence>
<feature type="DNA-binding region" description="OmpR/PhoB-type" evidence="6">
    <location>
        <begin position="19"/>
        <end position="125"/>
    </location>
</feature>
<comment type="similarity">
    <text evidence="1">Belongs to the AfsR/DnrI/RedD regulatory family.</text>
</comment>
<dbReference type="Gene3D" id="1.10.3300.10">
    <property type="entry name" value="Jann2411-like domain"/>
    <property type="match status" value="1"/>
</dbReference>
<evidence type="ECO:0000256" key="2">
    <source>
        <dbReference type="ARBA" id="ARBA00023012"/>
    </source>
</evidence>
<dbReference type="InterPro" id="IPR001867">
    <property type="entry name" value="OmpR/PhoB-type_DNA-bd"/>
</dbReference>
<evidence type="ECO:0000256" key="3">
    <source>
        <dbReference type="ARBA" id="ARBA00023015"/>
    </source>
</evidence>
<gene>
    <name evidence="8" type="ORF">GCM10010383_50660</name>
</gene>
<dbReference type="SUPFAM" id="SSF46894">
    <property type="entry name" value="C-terminal effector domain of the bipartite response regulators"/>
    <property type="match status" value="1"/>
</dbReference>
<dbReference type="EMBL" id="BMWC01000007">
    <property type="protein sequence ID" value="GGX14385.1"/>
    <property type="molecule type" value="Genomic_DNA"/>
</dbReference>
<keyword evidence="3" id="KW-0805">Transcription regulation</keyword>
<comment type="caution">
    <text evidence="8">The sequence shown here is derived from an EMBL/GenBank/DDBJ whole genome shotgun (WGS) entry which is preliminary data.</text>
</comment>
<dbReference type="PANTHER" id="PTHR35807:SF1">
    <property type="entry name" value="TRANSCRIPTIONAL REGULATOR REDD"/>
    <property type="match status" value="1"/>
</dbReference>